<evidence type="ECO:0000313" key="4">
    <source>
        <dbReference type="Proteomes" id="UP000472580"/>
    </source>
</evidence>
<feature type="region of interest" description="Disordered" evidence="1">
    <location>
        <begin position="431"/>
        <end position="456"/>
    </location>
</feature>
<evidence type="ECO:0000259" key="2">
    <source>
        <dbReference type="PROSITE" id="PS50222"/>
    </source>
</evidence>
<organism evidence="3 4">
    <name type="scientific">Parasutterella muris</name>
    <dbReference type="NCBI Taxonomy" id="2565572"/>
    <lineage>
        <taxon>Bacteria</taxon>
        <taxon>Pseudomonadati</taxon>
        <taxon>Pseudomonadota</taxon>
        <taxon>Betaproteobacteria</taxon>
        <taxon>Burkholderiales</taxon>
        <taxon>Sutterellaceae</taxon>
        <taxon>Parasutterella</taxon>
    </lineage>
</organism>
<dbReference type="CDD" id="cd01127">
    <property type="entry name" value="TrwB_TraG_TraD_VirD4"/>
    <property type="match status" value="1"/>
</dbReference>
<dbReference type="Pfam" id="PF05872">
    <property type="entry name" value="HerA_C"/>
    <property type="match status" value="1"/>
</dbReference>
<keyword evidence="4" id="KW-1185">Reference proteome</keyword>
<feature type="compositionally biased region" description="Low complexity" evidence="1">
    <location>
        <begin position="431"/>
        <end position="447"/>
    </location>
</feature>
<dbReference type="InterPro" id="IPR033186">
    <property type="entry name" value="HerA_C"/>
</dbReference>
<dbReference type="Gene3D" id="3.40.50.300">
    <property type="entry name" value="P-loop containing nucleotide triphosphate hydrolases"/>
    <property type="match status" value="2"/>
</dbReference>
<feature type="domain" description="EF-hand" evidence="2">
    <location>
        <begin position="133"/>
        <end position="168"/>
    </location>
</feature>
<dbReference type="EMBL" id="WSRP01000001">
    <property type="protein sequence ID" value="MVX55712.1"/>
    <property type="molecule type" value="Genomic_DNA"/>
</dbReference>
<evidence type="ECO:0000256" key="1">
    <source>
        <dbReference type="SAM" id="MobiDB-lite"/>
    </source>
</evidence>
<dbReference type="InterPro" id="IPR027417">
    <property type="entry name" value="P-loop_NTPase"/>
</dbReference>
<comment type="caution">
    <text evidence="3">The sequence shown here is derived from an EMBL/GenBank/DDBJ whole genome shotgun (WGS) entry which is preliminary data.</text>
</comment>
<proteinExistence type="predicted"/>
<dbReference type="OrthoDB" id="9758751at2"/>
<dbReference type="RefSeq" id="WP_160334146.1">
    <property type="nucleotide sequence ID" value="NZ_WSRP01000001.1"/>
</dbReference>
<evidence type="ECO:0000313" key="3">
    <source>
        <dbReference type="EMBL" id="MVX55712.1"/>
    </source>
</evidence>
<dbReference type="SUPFAM" id="SSF52540">
    <property type="entry name" value="P-loop containing nucleoside triphosphate hydrolases"/>
    <property type="match status" value="1"/>
</dbReference>
<dbReference type="GO" id="GO:0005509">
    <property type="term" value="F:calcium ion binding"/>
    <property type="evidence" value="ECO:0007669"/>
    <property type="project" value="InterPro"/>
</dbReference>
<dbReference type="AlphaFoldDB" id="A0A6L6YFV4"/>
<dbReference type="PANTHER" id="PTHR30121:SF6">
    <property type="entry name" value="SLR6007 PROTEIN"/>
    <property type="match status" value="1"/>
</dbReference>
<dbReference type="InterPro" id="IPR002048">
    <property type="entry name" value="EF_hand_dom"/>
</dbReference>
<dbReference type="PROSITE" id="PS50222">
    <property type="entry name" value="EF_HAND_2"/>
    <property type="match status" value="1"/>
</dbReference>
<reference evidence="3 4" key="1">
    <citation type="submission" date="2019-12" db="EMBL/GenBank/DDBJ databases">
        <title>Microbes associate with the intestines of laboratory mice.</title>
        <authorList>
            <person name="Navarre W."/>
            <person name="Wong E."/>
        </authorList>
    </citation>
    <scope>NUCLEOTIDE SEQUENCE [LARGE SCALE GENOMIC DNA]</scope>
    <source>
        <strain evidence="3 4">NM82_D38</strain>
    </source>
</reference>
<dbReference type="Proteomes" id="UP000472580">
    <property type="component" value="Unassembled WGS sequence"/>
</dbReference>
<name>A0A6L6YFV4_9BURK</name>
<gene>
    <name evidence="3" type="ORF">E5987_00625</name>
</gene>
<dbReference type="InterPro" id="IPR051162">
    <property type="entry name" value="T4SS_component"/>
</dbReference>
<protein>
    <submittedName>
        <fullName evidence="3">DUF853 family protein</fullName>
    </submittedName>
</protein>
<dbReference type="PANTHER" id="PTHR30121">
    <property type="entry name" value="UNCHARACTERIZED PROTEIN YJGR-RELATED"/>
    <property type="match status" value="1"/>
</dbReference>
<sequence length="505" mass="54492">MDNNILFGRTGADEGFKDEILLTNMSNRHGCITGATGTGKTVSLQVLAEAFSKKGVPVFLADIKGDLSGIAREAVISDKLRQRLEKRHLDVPVPVACPVTFWDVFGEQGFPVRATISDMGPLLLSRLLGLNDTQEGVLNAVFAIADDNGLLLLDLKDLRSMLQFVGENAAQFKTKYGNISAASIGAIQRGLLTFEKQGADKFFGEPMLDIHDLMQTVDGKGVVNILAADKLMQSPKLYATFLLWILSELYENLPEVGDLDKPKLVFFFDEAHMLFNDAPQVLTDKVEQVVRLVRSKGVGVFFVTQSPADIPEKILGQLGNRVQHALRAFTPRDQKAVKAVAETMRPNPNINIAQAIQELGVGEALVSFLDASGTPGITQRVWVNAPGSQIGPITPEERKAFMDTSIVKGVYENAVDRESAFEILRDRGTQAASAGSTAASPTNGTGAPDSAEGNGVTDVLLGKMKDILLGSTGPRGGHREGILEKVVRQSGERMLRGILGSLLKK</sequence>
<accession>A0A6L6YFV4</accession>